<dbReference type="InParanoid" id="D0MRR3"/>
<feature type="domain" description="HTH psq-type" evidence="3">
    <location>
        <begin position="23"/>
        <end position="53"/>
    </location>
</feature>
<dbReference type="RefSeq" id="XP_002909368.1">
    <property type="nucleotide sequence ID" value="XM_002909322.1"/>
</dbReference>
<evidence type="ECO:0008006" key="6">
    <source>
        <dbReference type="Google" id="ProtNLM"/>
    </source>
</evidence>
<dbReference type="HOGENOM" id="CLU_1135391_0_0_1"/>
<dbReference type="eggNOG" id="ENOG502RH20">
    <property type="taxonomic scope" value="Eukaryota"/>
</dbReference>
<evidence type="ECO:0000259" key="2">
    <source>
        <dbReference type="Pfam" id="PF03184"/>
    </source>
</evidence>
<name>D0MRR3_PHYIT</name>
<proteinExistence type="predicted"/>
<dbReference type="Pfam" id="PF05225">
    <property type="entry name" value="HTH_psq"/>
    <property type="match status" value="1"/>
</dbReference>
<keyword evidence="5" id="KW-1185">Reference proteome</keyword>
<dbReference type="GeneID" id="9472680"/>
<dbReference type="AlphaFoldDB" id="D0MRR3"/>
<keyword evidence="1" id="KW-0175">Coiled coil</keyword>
<protein>
    <recommendedName>
        <fullName evidence="6">DDE-1 domain-containing protein</fullName>
    </recommendedName>
</protein>
<dbReference type="InterPro" id="IPR004875">
    <property type="entry name" value="DDE_SF_endonuclease_dom"/>
</dbReference>
<gene>
    <name evidence="4" type="ORF">PITG_00808</name>
</gene>
<feature type="domain" description="DDE-1" evidence="2">
    <location>
        <begin position="93"/>
        <end position="130"/>
    </location>
</feature>
<sequence>MKKPVKKQKKKVKRQTVSIHTWTAALAAVNDGMSLSLAAKTYGVSREPLRQRHLGLVPIVARPGPQLVYISEGGDRGLVEVIVYRALHAVKYGQEHDVHIIVLPAHTSNFLQPLDVSVFGSFKRRYQSALKRFPSTHNYMLPTKDKIAEISRDPLMLACRPENAKRGFEKADENYSGGDLLSYEEMKAAVQAKEDAKALKEANKKSTALEKREQAAMNLHDKKQYQTARTQLVLQREEKRHAKAQ</sequence>
<reference evidence="5" key="1">
    <citation type="journal article" date="2009" name="Nature">
        <title>Genome sequence and analysis of the Irish potato famine pathogen Phytophthora infestans.</title>
        <authorList>
            <consortium name="The Broad Institute Genome Sequencing Platform"/>
            <person name="Haas B.J."/>
            <person name="Kamoun S."/>
            <person name="Zody M.C."/>
            <person name="Jiang R.H."/>
            <person name="Handsaker R.E."/>
            <person name="Cano L.M."/>
            <person name="Grabherr M."/>
            <person name="Kodira C.D."/>
            <person name="Raffaele S."/>
            <person name="Torto-Alalibo T."/>
            <person name="Bozkurt T.O."/>
            <person name="Ah-Fong A.M."/>
            <person name="Alvarado L."/>
            <person name="Anderson V.L."/>
            <person name="Armstrong M.R."/>
            <person name="Avrova A."/>
            <person name="Baxter L."/>
            <person name="Beynon J."/>
            <person name="Boevink P.C."/>
            <person name="Bollmann S.R."/>
            <person name="Bos J.I."/>
            <person name="Bulone V."/>
            <person name="Cai G."/>
            <person name="Cakir C."/>
            <person name="Carrington J.C."/>
            <person name="Chawner M."/>
            <person name="Conti L."/>
            <person name="Costanzo S."/>
            <person name="Ewan R."/>
            <person name="Fahlgren N."/>
            <person name="Fischbach M.A."/>
            <person name="Fugelstad J."/>
            <person name="Gilroy E.M."/>
            <person name="Gnerre S."/>
            <person name="Green P.J."/>
            <person name="Grenville-Briggs L.J."/>
            <person name="Griffith J."/>
            <person name="Grunwald N.J."/>
            <person name="Horn K."/>
            <person name="Horner N.R."/>
            <person name="Hu C.H."/>
            <person name="Huitema E."/>
            <person name="Jeong D.H."/>
            <person name="Jones A.M."/>
            <person name="Jones J.D."/>
            <person name="Jones R.W."/>
            <person name="Karlsson E.K."/>
            <person name="Kunjeti S.G."/>
            <person name="Lamour K."/>
            <person name="Liu Z."/>
            <person name="Ma L."/>
            <person name="Maclean D."/>
            <person name="Chibucos M.C."/>
            <person name="McDonald H."/>
            <person name="McWalters J."/>
            <person name="Meijer H.J."/>
            <person name="Morgan W."/>
            <person name="Morris P.F."/>
            <person name="Munro C.A."/>
            <person name="O'Neill K."/>
            <person name="Ospina-Giraldo M."/>
            <person name="Pinzon A."/>
            <person name="Pritchard L."/>
            <person name="Ramsahoye B."/>
            <person name="Ren Q."/>
            <person name="Restrepo S."/>
            <person name="Roy S."/>
            <person name="Sadanandom A."/>
            <person name="Savidor A."/>
            <person name="Schornack S."/>
            <person name="Schwartz D.C."/>
            <person name="Schumann U.D."/>
            <person name="Schwessinger B."/>
            <person name="Seyer L."/>
            <person name="Sharpe T."/>
            <person name="Silvar C."/>
            <person name="Song J."/>
            <person name="Studholme D.J."/>
            <person name="Sykes S."/>
            <person name="Thines M."/>
            <person name="van de Vondervoort P.J."/>
            <person name="Phuntumart V."/>
            <person name="Wawra S."/>
            <person name="Weide R."/>
            <person name="Win J."/>
            <person name="Young C."/>
            <person name="Zhou S."/>
            <person name="Fry W."/>
            <person name="Meyers B.C."/>
            <person name="van West P."/>
            <person name="Ristaino J."/>
            <person name="Govers F."/>
            <person name="Birch P.R."/>
            <person name="Whisson S.C."/>
            <person name="Judelson H.S."/>
            <person name="Nusbaum C."/>
        </authorList>
    </citation>
    <scope>NUCLEOTIDE SEQUENCE [LARGE SCALE GENOMIC DNA]</scope>
    <source>
        <strain evidence="5">T30-4</strain>
    </source>
</reference>
<evidence type="ECO:0000313" key="4">
    <source>
        <dbReference type="EMBL" id="EEY58182.1"/>
    </source>
</evidence>
<dbReference type="VEuPathDB" id="FungiDB:PITG_00808"/>
<evidence type="ECO:0000256" key="1">
    <source>
        <dbReference type="SAM" id="Coils"/>
    </source>
</evidence>
<dbReference type="Proteomes" id="UP000006643">
    <property type="component" value="Unassembled WGS sequence"/>
</dbReference>
<organism evidence="4 5">
    <name type="scientific">Phytophthora infestans (strain T30-4)</name>
    <name type="common">Potato late blight agent</name>
    <dbReference type="NCBI Taxonomy" id="403677"/>
    <lineage>
        <taxon>Eukaryota</taxon>
        <taxon>Sar</taxon>
        <taxon>Stramenopiles</taxon>
        <taxon>Oomycota</taxon>
        <taxon>Peronosporomycetes</taxon>
        <taxon>Peronosporales</taxon>
        <taxon>Peronosporaceae</taxon>
        <taxon>Phytophthora</taxon>
    </lineage>
</organism>
<evidence type="ECO:0000313" key="5">
    <source>
        <dbReference type="Proteomes" id="UP000006643"/>
    </source>
</evidence>
<dbReference type="Pfam" id="PF03184">
    <property type="entry name" value="DDE_1"/>
    <property type="match status" value="1"/>
</dbReference>
<dbReference type="EMBL" id="DS028118">
    <property type="protein sequence ID" value="EEY58182.1"/>
    <property type="molecule type" value="Genomic_DNA"/>
</dbReference>
<feature type="coiled-coil region" evidence="1">
    <location>
        <begin position="183"/>
        <end position="219"/>
    </location>
</feature>
<dbReference type="KEGG" id="pif:PITG_00808"/>
<dbReference type="InterPro" id="IPR007889">
    <property type="entry name" value="HTH_Psq"/>
</dbReference>
<evidence type="ECO:0000259" key="3">
    <source>
        <dbReference type="Pfam" id="PF05225"/>
    </source>
</evidence>
<accession>D0MRR3</accession>
<dbReference type="OrthoDB" id="125612at2759"/>
<dbReference type="GO" id="GO:0003677">
    <property type="term" value="F:DNA binding"/>
    <property type="evidence" value="ECO:0007669"/>
    <property type="project" value="InterPro"/>
</dbReference>